<dbReference type="AlphaFoldDB" id="A0AA94JFI5"/>
<accession>A0AA94JFI5</accession>
<gene>
    <name evidence="1" type="ORF">A9HBioS_4814</name>
</gene>
<sequence>MATIKAESPKGDFIRWHHTTVMKRATKPDHCFSVTGKRYSPPHRRVSRRILVYA</sequence>
<evidence type="ECO:0000313" key="1">
    <source>
        <dbReference type="EMBL" id="RVD75243.1"/>
    </source>
</evidence>
<protein>
    <submittedName>
        <fullName evidence="1">Uncharacterized protein</fullName>
    </submittedName>
</protein>
<dbReference type="Proteomes" id="UP000288002">
    <property type="component" value="Unassembled WGS sequence"/>
</dbReference>
<evidence type="ECO:0000313" key="2">
    <source>
        <dbReference type="Proteomes" id="UP000288002"/>
    </source>
</evidence>
<reference evidence="1 2" key="1">
    <citation type="submission" date="2016-10" db="EMBL/GenBank/DDBJ databases">
        <title>Search of new enzymes for the oxidation of sulfur compounds.</title>
        <authorList>
            <person name="Novo A."/>
            <person name="Moreira I.S."/>
            <person name="Castro P.M."/>
        </authorList>
    </citation>
    <scope>NUCLEOTIDE SEQUENCE [LARGE SCALE GENOMIC DNA]</scope>
    <source>
        <strain evidence="1 2">A9</strain>
    </source>
</reference>
<comment type="caution">
    <text evidence="1">The sequence shown here is derived from an EMBL/GenBank/DDBJ whole genome shotgun (WGS) entry which is preliminary data.</text>
</comment>
<proteinExistence type="predicted"/>
<name>A0AA94JFI5_9PSED</name>
<dbReference type="EMBL" id="MKWS01000020">
    <property type="protein sequence ID" value="RVD75243.1"/>
    <property type="molecule type" value="Genomic_DNA"/>
</dbReference>
<organism evidence="1 2">
    <name type="scientific">Pseudomonas koreensis</name>
    <dbReference type="NCBI Taxonomy" id="198620"/>
    <lineage>
        <taxon>Bacteria</taxon>
        <taxon>Pseudomonadati</taxon>
        <taxon>Pseudomonadota</taxon>
        <taxon>Gammaproteobacteria</taxon>
        <taxon>Pseudomonadales</taxon>
        <taxon>Pseudomonadaceae</taxon>
        <taxon>Pseudomonas</taxon>
    </lineage>
</organism>